<proteinExistence type="predicted"/>
<gene>
    <name evidence="1" type="ordered locus">BOV_0794</name>
</gene>
<evidence type="ECO:0000313" key="1">
    <source>
        <dbReference type="EMBL" id="ABQ60361.1"/>
    </source>
</evidence>
<dbReference type="Proteomes" id="UP000006383">
    <property type="component" value="Chromosome I"/>
</dbReference>
<reference evidence="2" key="1">
    <citation type="journal article" date="2009" name="PLoS ONE">
        <title>Genome degradation in Brucella ovis corresponds with narrowing of its host range and tissue tropism.</title>
        <authorList>
            <person name="Tsolis R.M."/>
            <person name="Seshadri R."/>
            <person name="Santos R.L."/>
            <person name="Sangari F.J."/>
            <person name="Lobo J.M."/>
            <person name="de Jong M.F."/>
            <person name="Ren Q."/>
            <person name="Myers G."/>
            <person name="Brinkac L.M."/>
            <person name="Nelson W.C."/>
            <person name="Deboy R.T."/>
            <person name="Angiuoli S."/>
            <person name="Khouri H."/>
            <person name="Dimitrov G."/>
            <person name="Robinson J.R."/>
            <person name="Mulligan S."/>
            <person name="Walker R.L."/>
            <person name="Elzer P.E."/>
            <person name="Hassan K.A."/>
            <person name="Paulsen I.T."/>
        </authorList>
    </citation>
    <scope>NUCLEOTIDE SEQUENCE [LARGE SCALE GENOMIC DNA]</scope>
    <source>
        <strain evidence="2">ATCC 25840 / 63/290 / NCTC 10512</strain>
    </source>
</reference>
<sequence>MKFNRPHALIQNYINEVWQSAAMKMRTNDPPKPLRDENSFTD</sequence>
<dbReference type="HOGENOM" id="CLU_3248217_0_0_5"/>
<organism evidence="1 2">
    <name type="scientific">Brucella ovis (strain ATCC 25840 / 63/290 / NCTC 10512)</name>
    <dbReference type="NCBI Taxonomy" id="444178"/>
    <lineage>
        <taxon>Bacteria</taxon>
        <taxon>Pseudomonadati</taxon>
        <taxon>Pseudomonadota</taxon>
        <taxon>Alphaproteobacteria</taxon>
        <taxon>Hyphomicrobiales</taxon>
        <taxon>Brucellaceae</taxon>
        <taxon>Brucella/Ochrobactrum group</taxon>
        <taxon>Brucella</taxon>
    </lineage>
</organism>
<dbReference type="EMBL" id="CP000708">
    <property type="protein sequence ID" value="ABQ60361.1"/>
    <property type="molecule type" value="Genomic_DNA"/>
</dbReference>
<accession>A0A0H3APE0</accession>
<name>A0A0H3APE0_BRUO2</name>
<evidence type="ECO:0000313" key="2">
    <source>
        <dbReference type="Proteomes" id="UP000006383"/>
    </source>
</evidence>
<dbReference type="AlphaFoldDB" id="A0A0H3APE0"/>
<keyword evidence="2" id="KW-1185">Reference proteome</keyword>
<dbReference type="KEGG" id="bov:BOV_0794"/>
<protein>
    <submittedName>
        <fullName evidence="1">Uncharacterized protein</fullName>
    </submittedName>
</protein>